<reference evidence="2" key="1">
    <citation type="submission" date="2021-07" db="EMBL/GenBank/DDBJ databases">
        <authorList>
            <person name="Catto M.A."/>
            <person name="Jacobson A."/>
            <person name="Kennedy G."/>
            <person name="Labadie P."/>
            <person name="Hunt B.G."/>
            <person name="Srinivasan R."/>
        </authorList>
    </citation>
    <scope>NUCLEOTIDE SEQUENCE</scope>
    <source>
        <strain evidence="2">PL_HMW_Pooled</strain>
        <tissue evidence="2">Head</tissue>
    </source>
</reference>
<feature type="region of interest" description="Disordered" evidence="1">
    <location>
        <begin position="119"/>
        <end position="490"/>
    </location>
</feature>
<accession>A0AAE1LTD9</accession>
<keyword evidence="3" id="KW-1185">Reference proteome</keyword>
<comment type="caution">
    <text evidence="2">The sequence shown here is derived from an EMBL/GenBank/DDBJ whole genome shotgun (WGS) entry which is preliminary data.</text>
</comment>
<evidence type="ECO:0000313" key="3">
    <source>
        <dbReference type="Proteomes" id="UP001219518"/>
    </source>
</evidence>
<reference evidence="2" key="2">
    <citation type="journal article" date="2023" name="BMC Genomics">
        <title>Pest status, molecular evolution, and epigenetic factors derived from the genome assembly of Frankliniella fusca, a thysanopteran phytovirus vector.</title>
        <authorList>
            <person name="Catto M.A."/>
            <person name="Labadie P.E."/>
            <person name="Jacobson A.L."/>
            <person name="Kennedy G.G."/>
            <person name="Srinivasan R."/>
            <person name="Hunt B.G."/>
        </authorList>
    </citation>
    <scope>NUCLEOTIDE SEQUENCE</scope>
    <source>
        <strain evidence="2">PL_HMW_Pooled</strain>
    </source>
</reference>
<dbReference type="AlphaFoldDB" id="A0AAE1LTD9"/>
<sequence>MDTSVPPPPPFFRVTVNVEAGGYPSGAGNYSYPPPGLSSFCPPYHPHVRPPFIFNGPPPRPPTFNTTPPYCPLPATPSESRNFHLYPPAPYSSNHFSYQPVSSSSTPLQTDPSTFCALTPALPWHPPSKPSTVTITELDPDDCESEQMCRPQTRASKRRGKQLPDSRMELPEKKEKSCRALAPSTKDSSCNDKPHLQQRPITRASQAAEAAACRKDRQPDVTVKGKSEPVTTSLNVDKNESSEDDERDDVGGWMDREYSSDNEGELEPPSEQKPQRLPRTRGNRAAVLAGEPPTRPSFPKKMGQPASCPSNAHKDDAVIDEEDSHSQPRPKTRATHSSRTTEPVAGPSRQPTASHPKKATEPVAGPSRQPAASHPKRATEPVAGPSRQLAASHPKRATEPVAGPSRQSAASHPKRATEPVAGPSRRPPGLVKKNPSFSQPNDDNDESSEEGNPSSLLGCWVDGEDSEEDSDFLDSPPPMTLPKRSKSLSLKKVAEGSDAFNTKSKALLKWLQDDDVSLQDDDEEESEENAKKKSAKGKKKEPEFQSDNKSNVITLSSESDEETLVMQILIPCLSAEFWCGVKILINFYLRSVCSHVMLFEIMSRSLIGINLFQTPSVGAKSADTQSAEEDNERDHCVICMDDFTPDSYVGVIHDCGCARACYHCTLGHYETSFICMWCRGDITYISSQRYDSVF</sequence>
<organism evidence="2 3">
    <name type="scientific">Frankliniella fusca</name>
    <dbReference type="NCBI Taxonomy" id="407009"/>
    <lineage>
        <taxon>Eukaryota</taxon>
        <taxon>Metazoa</taxon>
        <taxon>Ecdysozoa</taxon>
        <taxon>Arthropoda</taxon>
        <taxon>Hexapoda</taxon>
        <taxon>Insecta</taxon>
        <taxon>Pterygota</taxon>
        <taxon>Neoptera</taxon>
        <taxon>Paraneoptera</taxon>
        <taxon>Thysanoptera</taxon>
        <taxon>Terebrantia</taxon>
        <taxon>Thripoidea</taxon>
        <taxon>Thripidae</taxon>
        <taxon>Frankliniella</taxon>
    </lineage>
</organism>
<feature type="compositionally biased region" description="Acidic residues" evidence="1">
    <location>
        <begin position="517"/>
        <end position="527"/>
    </location>
</feature>
<evidence type="ECO:0000313" key="2">
    <source>
        <dbReference type="EMBL" id="KAK3931926.1"/>
    </source>
</evidence>
<feature type="compositionally biased region" description="Acidic residues" evidence="1">
    <location>
        <begin position="462"/>
        <end position="472"/>
    </location>
</feature>
<dbReference type="EMBL" id="JAHWGI010001432">
    <property type="protein sequence ID" value="KAK3931926.1"/>
    <property type="molecule type" value="Genomic_DNA"/>
</dbReference>
<dbReference type="Proteomes" id="UP001219518">
    <property type="component" value="Unassembled WGS sequence"/>
</dbReference>
<feature type="compositionally biased region" description="Basic and acidic residues" evidence="1">
    <location>
        <begin position="162"/>
        <end position="178"/>
    </location>
</feature>
<protein>
    <submittedName>
        <fullName evidence="2">Cyclin-F3-2</fullName>
    </submittedName>
</protein>
<feature type="compositionally biased region" description="Basic and acidic residues" evidence="1">
    <location>
        <begin position="212"/>
        <end position="227"/>
    </location>
</feature>
<name>A0AAE1LTD9_9NEOP</name>
<feature type="region of interest" description="Disordered" evidence="1">
    <location>
        <begin position="517"/>
        <end position="551"/>
    </location>
</feature>
<proteinExistence type="predicted"/>
<evidence type="ECO:0000256" key="1">
    <source>
        <dbReference type="SAM" id="MobiDB-lite"/>
    </source>
</evidence>
<gene>
    <name evidence="2" type="ORF">KUF71_010808</name>
</gene>